<dbReference type="SUPFAM" id="SSF51735">
    <property type="entry name" value="NAD(P)-binding Rossmann-fold domains"/>
    <property type="match status" value="1"/>
</dbReference>
<comment type="similarity">
    <text evidence="1">Belongs to the fatty acyl-CoA reductase family.</text>
</comment>
<comment type="catalytic activity">
    <reaction evidence="1">
        <text>a long-chain fatty acyl-CoA + 2 NADPH + 2 H(+) = a long-chain primary fatty alcohol + 2 NADP(+) + CoA</text>
        <dbReference type="Rhea" id="RHEA:52716"/>
        <dbReference type="ChEBI" id="CHEBI:15378"/>
        <dbReference type="ChEBI" id="CHEBI:57287"/>
        <dbReference type="ChEBI" id="CHEBI:57783"/>
        <dbReference type="ChEBI" id="CHEBI:58349"/>
        <dbReference type="ChEBI" id="CHEBI:77396"/>
        <dbReference type="ChEBI" id="CHEBI:83139"/>
        <dbReference type="EC" id="1.2.1.84"/>
    </reaction>
</comment>
<keyword evidence="3" id="KW-1185">Reference proteome</keyword>
<dbReference type="GO" id="GO:0005777">
    <property type="term" value="C:peroxisome"/>
    <property type="evidence" value="ECO:0007669"/>
    <property type="project" value="TreeGrafter"/>
</dbReference>
<dbReference type="RefSeq" id="XP_026667100.1">
    <property type="nucleotide sequence ID" value="XM_026811299.1"/>
</dbReference>
<keyword evidence="1" id="KW-0521">NADP</keyword>
<dbReference type="GO" id="GO:0102965">
    <property type="term" value="F:alcohol-forming long-chain fatty acyl-CoA reductase activity"/>
    <property type="evidence" value="ECO:0007669"/>
    <property type="project" value="UniProtKB-EC"/>
</dbReference>
<sequence>MNMTSDSKKSDGQIRNFYAGKHVFLTGCTGFYGSLILEKLLRTCTEIGNVYIMTREKKNLSIQERTEEFFKDKVSNKRFLSQTFSYKSDLGLSTEDRQRLVNNVNIIIHNASVVYFEAKVSLILRTNVLGTQKMLELAAECPSLNAFVYVSTAYSHHYTNPIEEKFYAPPGDLKMVEDIIRADEENAAGLSKEALNDIVGKWLNQYAFSKAVAEGIVEDFARRRSLPCLIYRPSISTGSS</sequence>
<accession>A0AAJ7RWN9</accession>
<evidence type="ECO:0000256" key="1">
    <source>
        <dbReference type="RuleBase" id="RU363097"/>
    </source>
</evidence>
<dbReference type="KEGG" id="ccal:108622181"/>
<dbReference type="Proteomes" id="UP000694925">
    <property type="component" value="Unplaced"/>
</dbReference>
<keyword evidence="1" id="KW-0443">Lipid metabolism</keyword>
<evidence type="ECO:0000259" key="2">
    <source>
        <dbReference type="Pfam" id="PF07993"/>
    </source>
</evidence>
<protein>
    <recommendedName>
        <fullName evidence="1">Fatty acyl-CoA reductase</fullName>
        <ecNumber evidence="1">1.2.1.84</ecNumber>
    </recommendedName>
</protein>
<proteinExistence type="inferred from homology"/>
<dbReference type="Pfam" id="PF07993">
    <property type="entry name" value="NAD_binding_4"/>
    <property type="match status" value="1"/>
</dbReference>
<keyword evidence="1" id="KW-0444">Lipid biosynthesis</keyword>
<dbReference type="EC" id="1.2.1.84" evidence="1"/>
<dbReference type="AlphaFoldDB" id="A0AAJ7RWN9"/>
<dbReference type="InterPro" id="IPR036291">
    <property type="entry name" value="NAD(P)-bd_dom_sf"/>
</dbReference>
<organism evidence="3 4">
    <name type="scientific">Ceratina calcarata</name>
    <dbReference type="NCBI Taxonomy" id="156304"/>
    <lineage>
        <taxon>Eukaryota</taxon>
        <taxon>Metazoa</taxon>
        <taxon>Ecdysozoa</taxon>
        <taxon>Arthropoda</taxon>
        <taxon>Hexapoda</taxon>
        <taxon>Insecta</taxon>
        <taxon>Pterygota</taxon>
        <taxon>Neoptera</taxon>
        <taxon>Endopterygota</taxon>
        <taxon>Hymenoptera</taxon>
        <taxon>Apocrita</taxon>
        <taxon>Aculeata</taxon>
        <taxon>Apoidea</taxon>
        <taxon>Anthophila</taxon>
        <taxon>Apidae</taxon>
        <taxon>Ceratina</taxon>
        <taxon>Zadontomerus</taxon>
    </lineage>
</organism>
<dbReference type="GO" id="GO:0035336">
    <property type="term" value="P:long-chain fatty-acyl-CoA metabolic process"/>
    <property type="evidence" value="ECO:0007669"/>
    <property type="project" value="TreeGrafter"/>
</dbReference>
<feature type="domain" description="Thioester reductase (TE)" evidence="2">
    <location>
        <begin position="25"/>
        <end position="239"/>
    </location>
</feature>
<dbReference type="InterPro" id="IPR026055">
    <property type="entry name" value="FAR"/>
</dbReference>
<reference evidence="4" key="1">
    <citation type="submission" date="2025-08" db="UniProtKB">
        <authorList>
            <consortium name="RefSeq"/>
        </authorList>
    </citation>
    <scope>IDENTIFICATION</scope>
    <source>
        <tissue evidence="4">Whole body</tissue>
    </source>
</reference>
<dbReference type="InterPro" id="IPR013120">
    <property type="entry name" value="FAR_NAD-bd"/>
</dbReference>
<comment type="function">
    <text evidence="1">Catalyzes the reduction of fatty acyl-CoA to fatty alcohols.</text>
</comment>
<name>A0AAJ7RWN9_9HYME</name>
<dbReference type="PANTHER" id="PTHR11011">
    <property type="entry name" value="MALE STERILITY PROTEIN 2-RELATED"/>
    <property type="match status" value="1"/>
</dbReference>
<keyword evidence="1" id="KW-0560">Oxidoreductase</keyword>
<evidence type="ECO:0000313" key="4">
    <source>
        <dbReference type="RefSeq" id="XP_026667100.1"/>
    </source>
</evidence>
<gene>
    <name evidence="4" type="primary">LOC108622181</name>
</gene>
<dbReference type="GeneID" id="108622181"/>
<dbReference type="GO" id="GO:0080019">
    <property type="term" value="F:alcohol-forming very long-chain fatty acyl-CoA reductase activity"/>
    <property type="evidence" value="ECO:0007669"/>
    <property type="project" value="InterPro"/>
</dbReference>
<evidence type="ECO:0000313" key="3">
    <source>
        <dbReference type="Proteomes" id="UP000694925"/>
    </source>
</evidence>
<dbReference type="Gene3D" id="3.40.50.720">
    <property type="entry name" value="NAD(P)-binding Rossmann-like Domain"/>
    <property type="match status" value="1"/>
</dbReference>
<dbReference type="PANTHER" id="PTHR11011:SF60">
    <property type="entry name" value="FATTY ACYL-COA REDUCTASE-RELATED"/>
    <property type="match status" value="1"/>
</dbReference>